<evidence type="ECO:0000313" key="3">
    <source>
        <dbReference type="Proteomes" id="UP001244297"/>
    </source>
</evidence>
<evidence type="ECO:0000259" key="1">
    <source>
        <dbReference type="Pfam" id="PF21834"/>
    </source>
</evidence>
<dbReference type="Proteomes" id="UP001244297">
    <property type="component" value="Unassembled WGS sequence"/>
</dbReference>
<name>A0ABT8B005_9HYPH</name>
<dbReference type="EMBL" id="JAUFPT010000135">
    <property type="protein sequence ID" value="MDN3575051.1"/>
    <property type="molecule type" value="Genomic_DNA"/>
</dbReference>
<organism evidence="2 3">
    <name type="scientific">Methylobacterium longum</name>
    <dbReference type="NCBI Taxonomy" id="767694"/>
    <lineage>
        <taxon>Bacteria</taxon>
        <taxon>Pseudomonadati</taxon>
        <taxon>Pseudomonadota</taxon>
        <taxon>Alphaproteobacteria</taxon>
        <taxon>Hyphomicrobiales</taxon>
        <taxon>Methylobacteriaceae</taxon>
        <taxon>Methylobacterium</taxon>
    </lineage>
</organism>
<reference evidence="3" key="1">
    <citation type="journal article" date="2019" name="Int. J. Syst. Evol. Microbiol.">
        <title>The Global Catalogue of Microorganisms (GCM) 10K type strain sequencing project: providing services to taxonomists for standard genome sequencing and annotation.</title>
        <authorList>
            <consortium name="The Broad Institute Genomics Platform"/>
            <consortium name="The Broad Institute Genome Sequencing Center for Infectious Disease"/>
            <person name="Wu L."/>
            <person name="Ma J."/>
        </authorList>
    </citation>
    <scope>NUCLEOTIDE SEQUENCE [LARGE SCALE GENOMIC DNA]</scope>
    <source>
        <strain evidence="3">CECT 7806</strain>
    </source>
</reference>
<sequence>MPDFQTAQVEAIRFAGEILKDEAHRIALGKEWRMDVTDESNMILLRLDFSAVAAPAAPRSSGWTLQPVA</sequence>
<evidence type="ECO:0000313" key="2">
    <source>
        <dbReference type="EMBL" id="MDN3575051.1"/>
    </source>
</evidence>
<keyword evidence="3" id="KW-1185">Reference proteome</keyword>
<dbReference type="Pfam" id="PF21834">
    <property type="entry name" value="DUF6894"/>
    <property type="match status" value="1"/>
</dbReference>
<proteinExistence type="predicted"/>
<dbReference type="InterPro" id="IPR054189">
    <property type="entry name" value="DUF6894"/>
</dbReference>
<gene>
    <name evidence="2" type="ORF">QWZ18_31200</name>
</gene>
<accession>A0ABT8B005</accession>
<feature type="domain" description="DUF6894" evidence="1">
    <location>
        <begin position="2"/>
        <end position="50"/>
    </location>
</feature>
<protein>
    <recommendedName>
        <fullName evidence="1">DUF6894 domain-containing protein</fullName>
    </recommendedName>
</protein>
<comment type="caution">
    <text evidence="2">The sequence shown here is derived from an EMBL/GenBank/DDBJ whole genome shotgun (WGS) entry which is preliminary data.</text>
</comment>